<reference evidence="1" key="2">
    <citation type="journal article" date="2015" name="Fish Shellfish Immunol.">
        <title>Early steps in the European eel (Anguilla anguilla)-Vibrio vulnificus interaction in the gills: Role of the RtxA13 toxin.</title>
        <authorList>
            <person name="Callol A."/>
            <person name="Pajuelo D."/>
            <person name="Ebbesson L."/>
            <person name="Teles M."/>
            <person name="MacKenzie S."/>
            <person name="Amaro C."/>
        </authorList>
    </citation>
    <scope>NUCLEOTIDE SEQUENCE</scope>
</reference>
<dbReference type="AlphaFoldDB" id="A0A0E9TZW0"/>
<evidence type="ECO:0000313" key="1">
    <source>
        <dbReference type="EMBL" id="JAH59209.1"/>
    </source>
</evidence>
<sequence>MFKIIESCPMVQEINYQSEYTSFICWNDAMMHILTD</sequence>
<dbReference type="EMBL" id="GBXM01049368">
    <property type="protein sequence ID" value="JAH59209.1"/>
    <property type="molecule type" value="Transcribed_RNA"/>
</dbReference>
<reference evidence="1" key="1">
    <citation type="submission" date="2014-11" db="EMBL/GenBank/DDBJ databases">
        <authorList>
            <person name="Amaro Gonzalez C."/>
        </authorList>
    </citation>
    <scope>NUCLEOTIDE SEQUENCE</scope>
</reference>
<protein>
    <submittedName>
        <fullName evidence="1">Uncharacterized protein</fullName>
    </submittedName>
</protein>
<accession>A0A0E9TZW0</accession>
<organism evidence="1">
    <name type="scientific">Anguilla anguilla</name>
    <name type="common">European freshwater eel</name>
    <name type="synonym">Muraena anguilla</name>
    <dbReference type="NCBI Taxonomy" id="7936"/>
    <lineage>
        <taxon>Eukaryota</taxon>
        <taxon>Metazoa</taxon>
        <taxon>Chordata</taxon>
        <taxon>Craniata</taxon>
        <taxon>Vertebrata</taxon>
        <taxon>Euteleostomi</taxon>
        <taxon>Actinopterygii</taxon>
        <taxon>Neopterygii</taxon>
        <taxon>Teleostei</taxon>
        <taxon>Anguilliformes</taxon>
        <taxon>Anguillidae</taxon>
        <taxon>Anguilla</taxon>
    </lineage>
</organism>
<name>A0A0E9TZW0_ANGAN</name>
<proteinExistence type="predicted"/>